<feature type="region of interest" description="Disordered" evidence="1">
    <location>
        <begin position="270"/>
        <end position="325"/>
    </location>
</feature>
<feature type="region of interest" description="Disordered" evidence="1">
    <location>
        <begin position="374"/>
        <end position="588"/>
    </location>
</feature>
<feature type="compositionally biased region" description="Acidic residues" evidence="1">
    <location>
        <begin position="446"/>
        <end position="465"/>
    </location>
</feature>
<proteinExistence type="predicted"/>
<feature type="region of interest" description="Disordered" evidence="1">
    <location>
        <begin position="181"/>
        <end position="248"/>
    </location>
</feature>
<feature type="compositionally biased region" description="Polar residues" evidence="1">
    <location>
        <begin position="312"/>
        <end position="325"/>
    </location>
</feature>
<feature type="compositionally biased region" description="Acidic residues" evidence="1">
    <location>
        <begin position="346"/>
        <end position="359"/>
    </location>
</feature>
<name>A0AAW0EFV3_9AGAR</name>
<comment type="caution">
    <text evidence="2">The sequence shown here is derived from an EMBL/GenBank/DDBJ whole genome shotgun (WGS) entry which is preliminary data.</text>
</comment>
<evidence type="ECO:0000256" key="1">
    <source>
        <dbReference type="SAM" id="MobiDB-lite"/>
    </source>
</evidence>
<evidence type="ECO:0008006" key="4">
    <source>
        <dbReference type="Google" id="ProtNLM"/>
    </source>
</evidence>
<feature type="compositionally biased region" description="Gly residues" evidence="1">
    <location>
        <begin position="577"/>
        <end position="588"/>
    </location>
</feature>
<feature type="compositionally biased region" description="Low complexity" evidence="1">
    <location>
        <begin position="566"/>
        <end position="576"/>
    </location>
</feature>
<feature type="compositionally biased region" description="Basic and acidic residues" evidence="1">
    <location>
        <begin position="425"/>
        <end position="434"/>
    </location>
</feature>
<sequence length="588" mass="64605">MALIVPILRLVMLLLNIYDTFKVLKLPRPYPRDSGQPSVRALSQRKRNMKGCLAVWIVWCCLMMYERLAEQIVSLFIPFYDEVKSLLLLFLIFTRARGAEPIFLHIIRPLLRPYTATLDASSDVVRMFGDIIFLMLSYPFQLAASWWSRTFAHGHVEENDRANGGFYAEVHQVLHSVSYQTPVQAGNRRRSSGPTPVDAVDPPPPPPYESIPRRTSGPHEIWHPPRSAYHDDDDTIADLPNPFPESLEDQRARQHMEEWRQYPPFPSAYPPTPLPPPTSRLPLPPMQPFAPIPEDTMQDFGQSLPSPPELPNSGSVRDSSDENQNVLGIQISTSFHGITTTASQDETMDEYEEEEEDDFNVTLRTPSTGLAEVPDTARVTRSRSKISAEPTLVPLPSLLSRISSDTSSVSSSSSAGSLVGRKRSRELIAAEPRLRRGRVVGQLEHIEDDASLSGASEDEADDDGDTTSVSGGTSEAESPLAKKRRVVTAPPSRVQPRRTTRSASREPPVTVPPPPGRRQRQPRSQVSDVPPAAPSRRGKAVSGAASRSKSSRDVPADPDGPSVAPAGVRTSRRAAAGGAGPGVTGKRK</sequence>
<feature type="compositionally biased region" description="Pro residues" evidence="1">
    <location>
        <begin position="270"/>
        <end position="291"/>
    </location>
</feature>
<keyword evidence="3" id="KW-1185">Reference proteome</keyword>
<feature type="compositionally biased region" description="Low complexity" evidence="1">
    <location>
        <begin position="397"/>
        <end position="418"/>
    </location>
</feature>
<gene>
    <name evidence="2" type="ORF">R3P38DRAFT_2834283</name>
</gene>
<protein>
    <recommendedName>
        <fullName evidence="4">Protein YOP1</fullName>
    </recommendedName>
</protein>
<evidence type="ECO:0000313" key="2">
    <source>
        <dbReference type="EMBL" id="KAK7062254.1"/>
    </source>
</evidence>
<accession>A0AAW0EFV3</accession>
<dbReference type="InterPro" id="IPR004345">
    <property type="entry name" value="TB2_DP1_HVA22"/>
</dbReference>
<feature type="region of interest" description="Disordered" evidence="1">
    <location>
        <begin position="337"/>
        <end position="359"/>
    </location>
</feature>
<dbReference type="Pfam" id="PF03134">
    <property type="entry name" value="TB2_DP1_HVA22"/>
    <property type="match status" value="1"/>
</dbReference>
<dbReference type="Proteomes" id="UP001362999">
    <property type="component" value="Unassembled WGS sequence"/>
</dbReference>
<dbReference type="AlphaFoldDB" id="A0AAW0EFV3"/>
<dbReference type="EMBL" id="JAWWNJ010000002">
    <property type="protein sequence ID" value="KAK7062254.1"/>
    <property type="molecule type" value="Genomic_DNA"/>
</dbReference>
<organism evidence="2 3">
    <name type="scientific">Favolaschia claudopus</name>
    <dbReference type="NCBI Taxonomy" id="2862362"/>
    <lineage>
        <taxon>Eukaryota</taxon>
        <taxon>Fungi</taxon>
        <taxon>Dikarya</taxon>
        <taxon>Basidiomycota</taxon>
        <taxon>Agaricomycotina</taxon>
        <taxon>Agaricomycetes</taxon>
        <taxon>Agaricomycetidae</taxon>
        <taxon>Agaricales</taxon>
        <taxon>Marasmiineae</taxon>
        <taxon>Mycenaceae</taxon>
        <taxon>Favolaschia</taxon>
    </lineage>
</organism>
<evidence type="ECO:0000313" key="3">
    <source>
        <dbReference type="Proteomes" id="UP001362999"/>
    </source>
</evidence>
<reference evidence="2 3" key="1">
    <citation type="journal article" date="2024" name="J Genomics">
        <title>Draft genome sequencing and assembly of Favolaschia claudopus CIRM-BRFM 2984 isolated from oak limbs.</title>
        <authorList>
            <person name="Navarro D."/>
            <person name="Drula E."/>
            <person name="Chaduli D."/>
            <person name="Cazenave R."/>
            <person name="Ahrendt S."/>
            <person name="Wang J."/>
            <person name="Lipzen A."/>
            <person name="Daum C."/>
            <person name="Barry K."/>
            <person name="Grigoriev I.V."/>
            <person name="Favel A."/>
            <person name="Rosso M.N."/>
            <person name="Martin F."/>
        </authorList>
    </citation>
    <scope>NUCLEOTIDE SEQUENCE [LARGE SCALE GENOMIC DNA]</scope>
    <source>
        <strain evidence="2 3">CIRM-BRFM 2984</strain>
    </source>
</reference>